<sequence length="120" mass="13104">MATIRNGISFLTATEARDPSNPAVKALSAVNLGDVRFPFGFFIREGKGKKFVVPATWQDKLRNLRVAFPDFPDDQTFRVCEGNDDGRECIGGCDGAPEVMCVKLHNPDEGFFGCTCIDGV</sequence>
<organism evidence="1 2">
    <name type="scientific">Bradyrhizobium jicamae</name>
    <dbReference type="NCBI Taxonomy" id="280332"/>
    <lineage>
        <taxon>Bacteria</taxon>
        <taxon>Pseudomonadati</taxon>
        <taxon>Pseudomonadota</taxon>
        <taxon>Alphaproteobacteria</taxon>
        <taxon>Hyphomicrobiales</taxon>
        <taxon>Nitrobacteraceae</taxon>
        <taxon>Bradyrhizobium</taxon>
    </lineage>
</organism>
<dbReference type="RefSeq" id="WP_212491698.1">
    <property type="nucleotide sequence ID" value="NZ_JAFCJH010000002.1"/>
</dbReference>
<reference evidence="2" key="1">
    <citation type="journal article" date="2021" name="ISME J.">
        <title>Evolutionary origin and ecological implication of a unique nif island in free-living Bradyrhizobium lineages.</title>
        <authorList>
            <person name="Tao J."/>
        </authorList>
    </citation>
    <scope>NUCLEOTIDE SEQUENCE [LARGE SCALE GENOMIC DNA]</scope>
    <source>
        <strain evidence="2">SZCCT0434</strain>
    </source>
</reference>
<evidence type="ECO:0000313" key="2">
    <source>
        <dbReference type="Proteomes" id="UP001315278"/>
    </source>
</evidence>
<dbReference type="EMBL" id="JAFCJH010000002">
    <property type="protein sequence ID" value="MBR0794209.1"/>
    <property type="molecule type" value="Genomic_DNA"/>
</dbReference>
<evidence type="ECO:0000313" key="1">
    <source>
        <dbReference type="EMBL" id="MBR0794209.1"/>
    </source>
</evidence>
<keyword evidence="2" id="KW-1185">Reference proteome</keyword>
<dbReference type="Proteomes" id="UP001315278">
    <property type="component" value="Unassembled WGS sequence"/>
</dbReference>
<proteinExistence type="predicted"/>
<accession>A0ABS5FBP0</accession>
<protein>
    <submittedName>
        <fullName evidence="1">Uncharacterized protein</fullName>
    </submittedName>
</protein>
<name>A0ABS5FBP0_9BRAD</name>
<comment type="caution">
    <text evidence="1">The sequence shown here is derived from an EMBL/GenBank/DDBJ whole genome shotgun (WGS) entry which is preliminary data.</text>
</comment>
<gene>
    <name evidence="1" type="ORF">JQ615_02280</name>
</gene>